<dbReference type="RefSeq" id="WP_116279104.1">
    <property type="nucleotide sequence ID" value="NZ_NFZX01000040.1"/>
</dbReference>
<dbReference type="InterPro" id="IPR013762">
    <property type="entry name" value="Integrase-like_cat_sf"/>
</dbReference>
<organism evidence="3 4">
    <name type="scientific">Virgibacillus dokdonensis</name>
    <dbReference type="NCBI Taxonomy" id="302167"/>
    <lineage>
        <taxon>Bacteria</taxon>
        <taxon>Bacillati</taxon>
        <taxon>Bacillota</taxon>
        <taxon>Bacilli</taxon>
        <taxon>Bacillales</taxon>
        <taxon>Bacillaceae</taxon>
        <taxon>Virgibacillus</taxon>
    </lineage>
</organism>
<accession>A0A3E0WMV0</accession>
<dbReference type="PROSITE" id="PS51898">
    <property type="entry name" value="TYR_RECOMBINASE"/>
    <property type="match status" value="1"/>
</dbReference>
<dbReference type="Pfam" id="PF00589">
    <property type="entry name" value="Phage_integrase"/>
    <property type="match status" value="1"/>
</dbReference>
<dbReference type="GO" id="GO:0003677">
    <property type="term" value="F:DNA binding"/>
    <property type="evidence" value="ECO:0007669"/>
    <property type="project" value="InterPro"/>
</dbReference>
<evidence type="ECO:0000256" key="1">
    <source>
        <dbReference type="ARBA" id="ARBA00023172"/>
    </source>
</evidence>
<dbReference type="SUPFAM" id="SSF56349">
    <property type="entry name" value="DNA breaking-rejoining enzymes"/>
    <property type="match status" value="1"/>
</dbReference>
<dbReference type="AlphaFoldDB" id="A0A3E0WMV0"/>
<dbReference type="EMBL" id="NFZX01000040">
    <property type="protein sequence ID" value="RFA33306.1"/>
    <property type="molecule type" value="Genomic_DNA"/>
</dbReference>
<comment type="caution">
    <text evidence="3">The sequence shown here is derived from an EMBL/GenBank/DDBJ whole genome shotgun (WGS) entry which is preliminary data.</text>
</comment>
<name>A0A3E0WMV0_9BACI</name>
<gene>
    <name evidence="3" type="ORF">CAI16_15240</name>
</gene>
<sequence length="60" mass="6669">MTPHGLRHTHATILLNKKTSIVTVAKRLGNTPEEIYKTYGHTDEQADKQASLAFSSEMSI</sequence>
<dbReference type="Proteomes" id="UP000256488">
    <property type="component" value="Unassembled WGS sequence"/>
</dbReference>
<evidence type="ECO:0000313" key="3">
    <source>
        <dbReference type="EMBL" id="RFA33306.1"/>
    </source>
</evidence>
<dbReference type="InterPro" id="IPR011010">
    <property type="entry name" value="DNA_brk_join_enz"/>
</dbReference>
<feature type="domain" description="Tyr recombinase" evidence="2">
    <location>
        <begin position="1"/>
        <end position="52"/>
    </location>
</feature>
<dbReference type="Gene3D" id="1.10.443.10">
    <property type="entry name" value="Intergrase catalytic core"/>
    <property type="match status" value="1"/>
</dbReference>
<dbReference type="GO" id="GO:0006310">
    <property type="term" value="P:DNA recombination"/>
    <property type="evidence" value="ECO:0007669"/>
    <property type="project" value="UniProtKB-KW"/>
</dbReference>
<reference evidence="3 4" key="1">
    <citation type="submission" date="2017-05" db="EMBL/GenBank/DDBJ databases">
        <title>Virgibacillus sp. AK90 isolated from a saltern of Kakinada, India.</title>
        <authorList>
            <person name="Gupta V."/>
            <person name="Sidhu C."/>
            <person name="Korpole S."/>
            <person name="Pinnaka A.K."/>
        </authorList>
    </citation>
    <scope>NUCLEOTIDE SEQUENCE [LARGE SCALE GENOMIC DNA]</scope>
    <source>
        <strain evidence="3 4">AK90</strain>
    </source>
</reference>
<dbReference type="InterPro" id="IPR002104">
    <property type="entry name" value="Integrase_catalytic"/>
</dbReference>
<dbReference type="GO" id="GO:0015074">
    <property type="term" value="P:DNA integration"/>
    <property type="evidence" value="ECO:0007669"/>
    <property type="project" value="InterPro"/>
</dbReference>
<evidence type="ECO:0000313" key="4">
    <source>
        <dbReference type="Proteomes" id="UP000256488"/>
    </source>
</evidence>
<evidence type="ECO:0000259" key="2">
    <source>
        <dbReference type="PROSITE" id="PS51898"/>
    </source>
</evidence>
<protein>
    <recommendedName>
        <fullName evidence="2">Tyr recombinase domain-containing protein</fullName>
    </recommendedName>
</protein>
<keyword evidence="1" id="KW-0233">DNA recombination</keyword>
<proteinExistence type="predicted"/>